<dbReference type="Proteomes" id="UP000504632">
    <property type="component" value="Chromosome 6"/>
</dbReference>
<dbReference type="InterPro" id="IPR001841">
    <property type="entry name" value="Znf_RING"/>
</dbReference>
<dbReference type="InterPro" id="IPR027370">
    <property type="entry name" value="Znf-RING_euk"/>
</dbReference>
<dbReference type="InterPro" id="IPR013083">
    <property type="entry name" value="Znf_RING/FYVE/PHD"/>
</dbReference>
<dbReference type="RefSeq" id="XP_030633600.1">
    <property type="nucleotide sequence ID" value="XM_030777740.1"/>
</dbReference>
<protein>
    <submittedName>
        <fullName evidence="8">RING finger protein 223</fullName>
    </submittedName>
</protein>
<dbReference type="GO" id="GO:0008270">
    <property type="term" value="F:zinc ion binding"/>
    <property type="evidence" value="ECO:0007669"/>
    <property type="project" value="UniProtKB-KW"/>
</dbReference>
<proteinExistence type="predicted"/>
<keyword evidence="7" id="KW-1185">Reference proteome</keyword>
<accession>A0A6J2VKV3</accession>
<name>A0A6J2VKV3_CHACN</name>
<keyword evidence="5" id="KW-0812">Transmembrane</keyword>
<keyword evidence="5" id="KW-1133">Transmembrane helix</keyword>
<evidence type="ECO:0000313" key="8">
    <source>
        <dbReference type="RefSeq" id="XP_030633600.1"/>
    </source>
</evidence>
<dbReference type="AlphaFoldDB" id="A0A6J2VKV3"/>
<keyword evidence="2 4" id="KW-0863">Zinc-finger</keyword>
<dbReference type="PANTHER" id="PTHR22791">
    <property type="entry name" value="RING-TYPE DOMAIN-CONTAINING PROTEIN"/>
    <property type="match status" value="1"/>
</dbReference>
<dbReference type="GO" id="GO:0016567">
    <property type="term" value="P:protein ubiquitination"/>
    <property type="evidence" value="ECO:0007669"/>
    <property type="project" value="TreeGrafter"/>
</dbReference>
<organism evidence="7 8">
    <name type="scientific">Chanos chanos</name>
    <name type="common">Milkfish</name>
    <name type="synonym">Mugil chanos</name>
    <dbReference type="NCBI Taxonomy" id="29144"/>
    <lineage>
        <taxon>Eukaryota</taxon>
        <taxon>Metazoa</taxon>
        <taxon>Chordata</taxon>
        <taxon>Craniata</taxon>
        <taxon>Vertebrata</taxon>
        <taxon>Euteleostomi</taxon>
        <taxon>Actinopterygii</taxon>
        <taxon>Neopterygii</taxon>
        <taxon>Teleostei</taxon>
        <taxon>Ostariophysi</taxon>
        <taxon>Gonorynchiformes</taxon>
        <taxon>Chanidae</taxon>
        <taxon>Chanos</taxon>
    </lineage>
</organism>
<dbReference type="InterPro" id="IPR017907">
    <property type="entry name" value="Znf_RING_CS"/>
</dbReference>
<keyword evidence="3" id="KW-0862">Zinc</keyword>
<evidence type="ECO:0000256" key="5">
    <source>
        <dbReference type="SAM" id="Phobius"/>
    </source>
</evidence>
<dbReference type="PROSITE" id="PS50089">
    <property type="entry name" value="ZF_RING_2"/>
    <property type="match status" value="1"/>
</dbReference>
<dbReference type="OrthoDB" id="252722at2759"/>
<sequence>MPERDPESPASSTELQHVHKVRASVTSDNQAWDASPECAICFTTYDNAFKTPKVLECSHTFCLECLARFTVVSPELAGTKITCPLCRHPTTIPEHGPPGLATSREVLDQLPSDKQQEQRVWIEGKKLCTSDPTRTNYICIDIGANKQEDNRRRQTEGFGSRLLRFLGFYGDWKRILLFTVILLAIFFTILWPLQCFFTTGSLSRCFRNNNDDTTSMTTLPPFFTRN</sequence>
<feature type="transmembrane region" description="Helical" evidence="5">
    <location>
        <begin position="175"/>
        <end position="193"/>
    </location>
</feature>
<dbReference type="Pfam" id="PF13445">
    <property type="entry name" value="zf-RING_UBOX"/>
    <property type="match status" value="1"/>
</dbReference>
<dbReference type="InParanoid" id="A0A6J2VKV3"/>
<evidence type="ECO:0000256" key="4">
    <source>
        <dbReference type="PROSITE-ProRule" id="PRU00175"/>
    </source>
</evidence>
<dbReference type="PROSITE" id="PS00518">
    <property type="entry name" value="ZF_RING_1"/>
    <property type="match status" value="1"/>
</dbReference>
<evidence type="ECO:0000256" key="1">
    <source>
        <dbReference type="ARBA" id="ARBA00022723"/>
    </source>
</evidence>
<feature type="domain" description="RING-type" evidence="6">
    <location>
        <begin position="38"/>
        <end position="87"/>
    </location>
</feature>
<keyword evidence="1" id="KW-0479">Metal-binding</keyword>
<dbReference type="GO" id="GO:0061630">
    <property type="term" value="F:ubiquitin protein ligase activity"/>
    <property type="evidence" value="ECO:0007669"/>
    <property type="project" value="TreeGrafter"/>
</dbReference>
<evidence type="ECO:0000259" key="6">
    <source>
        <dbReference type="PROSITE" id="PS50089"/>
    </source>
</evidence>
<evidence type="ECO:0000256" key="2">
    <source>
        <dbReference type="ARBA" id="ARBA00022771"/>
    </source>
</evidence>
<dbReference type="CDD" id="cd16556">
    <property type="entry name" value="RING-HC_RNF183-like"/>
    <property type="match status" value="1"/>
</dbReference>
<evidence type="ECO:0000256" key="3">
    <source>
        <dbReference type="ARBA" id="ARBA00022833"/>
    </source>
</evidence>
<dbReference type="SUPFAM" id="SSF57850">
    <property type="entry name" value="RING/U-box"/>
    <property type="match status" value="1"/>
</dbReference>
<dbReference type="SMART" id="SM00184">
    <property type="entry name" value="RING"/>
    <property type="match status" value="1"/>
</dbReference>
<reference evidence="8" key="1">
    <citation type="submission" date="2025-08" db="UniProtKB">
        <authorList>
            <consortium name="RefSeq"/>
        </authorList>
    </citation>
    <scope>IDENTIFICATION</scope>
</reference>
<dbReference type="Gene3D" id="3.30.40.10">
    <property type="entry name" value="Zinc/RING finger domain, C3HC4 (zinc finger)"/>
    <property type="match status" value="1"/>
</dbReference>
<dbReference type="InterPro" id="IPR051435">
    <property type="entry name" value="RING_finger_E3_ubiq-ligases"/>
</dbReference>
<dbReference type="PANTHER" id="PTHR22791:SF4">
    <property type="entry name" value="RING FINGER PROTEIN 223"/>
    <property type="match status" value="1"/>
</dbReference>
<keyword evidence="5" id="KW-0472">Membrane</keyword>
<evidence type="ECO:0000313" key="7">
    <source>
        <dbReference type="Proteomes" id="UP000504632"/>
    </source>
</evidence>
<gene>
    <name evidence="8" type="primary">LOC115814786</name>
</gene>
<dbReference type="GeneID" id="115814786"/>